<accession>A0A7H0SMC3</accession>
<organism evidence="6 7">
    <name type="scientific">Corynebacterium poyangense</name>
    <dbReference type="NCBI Taxonomy" id="2684405"/>
    <lineage>
        <taxon>Bacteria</taxon>
        <taxon>Bacillati</taxon>
        <taxon>Actinomycetota</taxon>
        <taxon>Actinomycetes</taxon>
        <taxon>Mycobacteriales</taxon>
        <taxon>Corynebacteriaceae</taxon>
        <taxon>Corynebacterium</taxon>
    </lineage>
</organism>
<dbReference type="GO" id="GO:0030001">
    <property type="term" value="P:metal ion transport"/>
    <property type="evidence" value="ECO:0007669"/>
    <property type="project" value="InterPro"/>
</dbReference>
<dbReference type="PROSITE" id="PS51257">
    <property type="entry name" value="PROKAR_LIPOPROTEIN"/>
    <property type="match status" value="1"/>
</dbReference>
<dbReference type="Gene3D" id="3.40.50.1980">
    <property type="entry name" value="Nitrogenase molybdenum iron protein domain"/>
    <property type="match status" value="2"/>
</dbReference>
<evidence type="ECO:0000256" key="1">
    <source>
        <dbReference type="ARBA" id="ARBA00004196"/>
    </source>
</evidence>
<feature type="signal peptide" evidence="5">
    <location>
        <begin position="1"/>
        <end position="30"/>
    </location>
</feature>
<evidence type="ECO:0000313" key="6">
    <source>
        <dbReference type="EMBL" id="QNQ89698.1"/>
    </source>
</evidence>
<dbReference type="Pfam" id="PF01297">
    <property type="entry name" value="ZnuA"/>
    <property type="match status" value="1"/>
</dbReference>
<feature type="chain" id="PRO_5028942087" evidence="5">
    <location>
        <begin position="31"/>
        <end position="402"/>
    </location>
</feature>
<evidence type="ECO:0000256" key="3">
    <source>
        <dbReference type="ARBA" id="ARBA00022723"/>
    </source>
</evidence>
<dbReference type="PANTHER" id="PTHR42953">
    <property type="entry name" value="HIGH-AFFINITY ZINC UPTAKE SYSTEM PROTEIN ZNUA-RELATED"/>
    <property type="match status" value="1"/>
</dbReference>
<evidence type="ECO:0000256" key="4">
    <source>
        <dbReference type="ARBA" id="ARBA00022729"/>
    </source>
</evidence>
<dbReference type="PANTHER" id="PTHR42953:SF1">
    <property type="entry name" value="METAL-BINDING PROTEIN HI_0362-RELATED"/>
    <property type="match status" value="1"/>
</dbReference>
<name>A0A7H0SMC3_9CORY</name>
<dbReference type="Proteomes" id="UP000516320">
    <property type="component" value="Chromosome"/>
</dbReference>
<evidence type="ECO:0000256" key="2">
    <source>
        <dbReference type="ARBA" id="ARBA00022448"/>
    </source>
</evidence>
<dbReference type="InterPro" id="IPR050492">
    <property type="entry name" value="Bact_metal-bind_prot9"/>
</dbReference>
<comment type="subcellular location">
    <subcellularLocation>
        <location evidence="1">Cell envelope</location>
    </subcellularLocation>
</comment>
<keyword evidence="4 5" id="KW-0732">Signal</keyword>
<keyword evidence="2" id="KW-0813">Transport</keyword>
<reference evidence="6 7" key="1">
    <citation type="submission" date="2019-12" db="EMBL/GenBank/DDBJ databases">
        <title>Corynebacterium sp. nov., isolated from feces of the Anser Albifrons in China.</title>
        <authorList>
            <person name="Liu Q."/>
        </authorList>
    </citation>
    <scope>NUCLEOTIDE SEQUENCE [LARGE SCALE GENOMIC DNA]</scope>
    <source>
        <strain evidence="6 7">4H37-19</strain>
    </source>
</reference>
<evidence type="ECO:0000256" key="5">
    <source>
        <dbReference type="SAM" id="SignalP"/>
    </source>
</evidence>
<dbReference type="GO" id="GO:0046872">
    <property type="term" value="F:metal ion binding"/>
    <property type="evidence" value="ECO:0007669"/>
    <property type="project" value="UniProtKB-KW"/>
</dbReference>
<sequence length="402" mass="42852">MSKEKSVLKKKTLALAGVALCGVSALGACATEGVDQGDSKNLNIVASTTQICDYITQILGSEQSEIQLHRTDSQGTSVDLGASDANGAHPAEVDLTCLLAPNATAHEHEMTPQQMNALSRADLFFINGVDLEHFLDSAVESSGFTGKMVATSGLRTSEEKTDPHGAQNKSAEFPFIVEDGAEKVALEKWPFPPEGDEKDGSAFVFDPHVWTSPRNAMIQVRNIGAAMTAAAPDSADTIRNQVDQYLRRLQALDSWARESLNSVPEKNRTLFTSHDAFGYFSREYGINFIGAALSDFSGQQDATAEHIAQAAQSVKDSGAKTLFAENSNNSKSVESVARAAGVRAIIGEDALYGDSLGPADSDGRTYIGSQLHNVVNLVTAWGGKPADIPAQLRDDSPEHVLV</sequence>
<protein>
    <submittedName>
        <fullName evidence="6">Zinc ABC transporter solute-binding protein</fullName>
    </submittedName>
</protein>
<evidence type="ECO:0000313" key="7">
    <source>
        <dbReference type="Proteomes" id="UP000516320"/>
    </source>
</evidence>
<dbReference type="AlphaFoldDB" id="A0A7H0SMC3"/>
<gene>
    <name evidence="6" type="ORF">GP475_02840</name>
</gene>
<dbReference type="KEGG" id="cpoy:GP475_02840"/>
<keyword evidence="3" id="KW-0479">Metal-binding</keyword>
<dbReference type="GO" id="GO:0030313">
    <property type="term" value="C:cell envelope"/>
    <property type="evidence" value="ECO:0007669"/>
    <property type="project" value="UniProtKB-SubCell"/>
</dbReference>
<keyword evidence="7" id="KW-1185">Reference proteome</keyword>
<dbReference type="InterPro" id="IPR006127">
    <property type="entry name" value="ZnuA-like"/>
</dbReference>
<proteinExistence type="predicted"/>
<dbReference type="EMBL" id="CP046884">
    <property type="protein sequence ID" value="QNQ89698.1"/>
    <property type="molecule type" value="Genomic_DNA"/>
</dbReference>
<dbReference type="SUPFAM" id="SSF53807">
    <property type="entry name" value="Helical backbone' metal receptor"/>
    <property type="match status" value="1"/>
</dbReference>